<dbReference type="Gene3D" id="3.40.91.30">
    <property type="match status" value="1"/>
</dbReference>
<sequence length="210" mass="25446">MNSLQKVFISSFRLIIMYGIRGSKQKERLYDSLVRIDKDNEHSIYNTDPYDSSIKNLKNGLLKNYREEAVKDALLMAGANAYYEHKKYRINEKNSYFPDFITNIYFKGRQVILEPHEVFDRNYVSKMDKFTREYPNFYLVFIVSSDKYRYLSKHITKELKRFSKIWIVKDFKNQKEGLEESTRQILEKINELRNRDFDYKAYLRNRDSSR</sequence>
<proteinExistence type="predicted"/>
<keyword evidence="3" id="KW-1185">Reference proteome</keyword>
<dbReference type="AlphaFoldDB" id="A0A218NPA0"/>
<accession>A0A218NPA0</accession>
<dbReference type="EMBL" id="CP019964">
    <property type="protein sequence ID" value="ASI14285.1"/>
    <property type="molecule type" value="Genomic_DNA"/>
</dbReference>
<name>A0A218NPA0_9ARCH</name>
<gene>
    <name evidence="2" type="ORF">Mia14_1019</name>
</gene>
<evidence type="ECO:0000313" key="2">
    <source>
        <dbReference type="EMBL" id="ASI14285.1"/>
    </source>
</evidence>
<dbReference type="Proteomes" id="UP000197679">
    <property type="component" value="Chromosome"/>
</dbReference>
<dbReference type="KEGG" id="marh:Mia14_1019"/>
<feature type="coiled-coil region" evidence="1">
    <location>
        <begin position="168"/>
        <end position="195"/>
    </location>
</feature>
<keyword evidence="1" id="KW-0175">Coiled coil</keyword>
<protein>
    <submittedName>
        <fullName evidence="2">Uncharacterized protein</fullName>
    </submittedName>
</protein>
<evidence type="ECO:0000256" key="1">
    <source>
        <dbReference type="SAM" id="Coils"/>
    </source>
</evidence>
<organism evidence="2 3">
    <name type="scientific">Candidatus Mancarchaeum acidiphilum</name>
    <dbReference type="NCBI Taxonomy" id="1920749"/>
    <lineage>
        <taxon>Archaea</taxon>
        <taxon>Candidatus Micrarchaeota</taxon>
        <taxon>Candidatus Mancarchaeum</taxon>
    </lineage>
</organism>
<reference evidence="2 3" key="1">
    <citation type="journal article" date="2017" name="Nat. Commun.">
        <title>'ARMAN' archaea depend on association with euryarchaeal host in culture and in situ.</title>
        <authorList>
            <person name="Golyshina O."/>
            <person name="Toshchakov S."/>
            <person name="Makarova K."/>
            <person name="Gavrilov S."/>
            <person name="Korzhenkov A."/>
            <person name="La Cono V."/>
            <person name="Arcadi E."/>
            <person name="Nechitaylo T."/>
            <person name="Ferrer M."/>
            <person name="Kublanov I."/>
            <person name="Wolf Y."/>
            <person name="Yakimov M."/>
            <person name="Golyshin P."/>
            <person name="Slesarev A."/>
            <person name="Kozyavkin S."/>
        </authorList>
    </citation>
    <scope>NUCLEOTIDE SEQUENCE [LARGE SCALE GENOMIC DNA]</scope>
    <source>
        <strain evidence="2 3">Mia14</strain>
    </source>
</reference>
<evidence type="ECO:0000313" key="3">
    <source>
        <dbReference type="Proteomes" id="UP000197679"/>
    </source>
</evidence>